<dbReference type="PROSITE" id="PS00455">
    <property type="entry name" value="AMP_BINDING"/>
    <property type="match status" value="1"/>
</dbReference>
<evidence type="ECO:0000256" key="1">
    <source>
        <dbReference type="ARBA" id="ARBA00022741"/>
    </source>
</evidence>
<evidence type="ECO:0000256" key="2">
    <source>
        <dbReference type="ARBA" id="ARBA00022840"/>
    </source>
</evidence>
<dbReference type="InterPro" id="IPR042099">
    <property type="entry name" value="ANL_N_sf"/>
</dbReference>
<dbReference type="InterPro" id="IPR020845">
    <property type="entry name" value="AMP-binding_CS"/>
</dbReference>
<proteinExistence type="predicted"/>
<dbReference type="VEuPathDB" id="CryptoDB:Cvel_2306"/>
<name>A0A0G4ID64_9ALVE</name>
<dbReference type="PANTHER" id="PTHR43272">
    <property type="entry name" value="LONG-CHAIN-FATTY-ACID--COA LIGASE"/>
    <property type="match status" value="1"/>
</dbReference>
<dbReference type="PANTHER" id="PTHR43272:SF33">
    <property type="entry name" value="AMP-BINDING DOMAIN-CONTAINING PROTEIN-RELATED"/>
    <property type="match status" value="1"/>
</dbReference>
<dbReference type="SUPFAM" id="SSF56801">
    <property type="entry name" value="Acetyl-CoA synthetase-like"/>
    <property type="match status" value="1"/>
</dbReference>
<evidence type="ECO:0000313" key="4">
    <source>
        <dbReference type="EMBL" id="CEM55058.1"/>
    </source>
</evidence>
<dbReference type="GO" id="GO:0016020">
    <property type="term" value="C:membrane"/>
    <property type="evidence" value="ECO:0007669"/>
    <property type="project" value="TreeGrafter"/>
</dbReference>
<dbReference type="InterPro" id="IPR000873">
    <property type="entry name" value="AMP-dep_synth/lig_dom"/>
</dbReference>
<gene>
    <name evidence="4" type="ORF">Cvel_2306</name>
</gene>
<sequence>MGAQCSAKNSLTYSIPYGEPQAEDESALYANPYMPELAGCDGLKSCWENFEVAVSSTGDKPAVGTREKQADGTLGKYVWKSWKEVAETVANLHAGLQSLDAFPLQSFPEESVQQTFKFLGVTGKNREEYLETMLAAYRAGVCLVPLYDTLGENTYEYCINQTGLKTVIVGDLKIASKLLHVAKKCECFKIIVCMDAVSDELKQEANASGVTIHSFEEVCEIGKQKPVDPTPAQSDMEINTICYTSGTTGNPKGVLVTHRALLTALSTSDELFKKEGFKIDFNDTHISYLPYAHVMERAVTEICVRRGMRIAFYSGDTTKIVDDIQLARPTVFFSVPRLYTRIYDRILSQAAAAGGIKKSLFDRALESKLTELRSTGNFTHKLWDAIVFSKIKDVLGGRVRFLVTGSAPMAKEVQEVLKVCFCCPMMEAFGMTETACCGTATAALDPTTGHVGGVVPGILLKVKGIPEMGYSPNDRGENGELMPRGELMVKGAAVFPGYFKEPEKTKEALDADGWLRTGDVCVINPNGSFKIIDRAKNIFKLAQGEYVAPEKIENIYIQCESVAQAFVTGYGTEKVLVCVVVPDEGYAKNWAKEKGLEGDAASLSALCATHGDLEAEVFKQIDAIGKARGLSGIEKAKAVRLYAEPFSVENDLLTATFKLKRHQANKTFKAQIDEMYAELNAKEKARGGS</sequence>
<dbReference type="GO" id="GO:0004467">
    <property type="term" value="F:long-chain fatty acid-CoA ligase activity"/>
    <property type="evidence" value="ECO:0007669"/>
    <property type="project" value="TreeGrafter"/>
</dbReference>
<feature type="domain" description="AMP-dependent synthetase/ligase" evidence="3">
    <location>
        <begin position="50"/>
        <end position="499"/>
    </location>
</feature>
<dbReference type="Pfam" id="PF00501">
    <property type="entry name" value="AMP-binding"/>
    <property type="match status" value="1"/>
</dbReference>
<organism evidence="4">
    <name type="scientific">Chromera velia CCMP2878</name>
    <dbReference type="NCBI Taxonomy" id="1169474"/>
    <lineage>
        <taxon>Eukaryota</taxon>
        <taxon>Sar</taxon>
        <taxon>Alveolata</taxon>
        <taxon>Colpodellida</taxon>
        <taxon>Chromeraceae</taxon>
        <taxon>Chromera</taxon>
    </lineage>
</organism>
<dbReference type="GO" id="GO:0005524">
    <property type="term" value="F:ATP binding"/>
    <property type="evidence" value="ECO:0007669"/>
    <property type="project" value="UniProtKB-KW"/>
</dbReference>
<dbReference type="Gene3D" id="3.40.50.12780">
    <property type="entry name" value="N-terminal domain of ligase-like"/>
    <property type="match status" value="1"/>
</dbReference>
<dbReference type="AlphaFoldDB" id="A0A0G4ID64"/>
<reference evidence="4" key="1">
    <citation type="submission" date="2014-11" db="EMBL/GenBank/DDBJ databases">
        <authorList>
            <person name="Otto D Thomas"/>
            <person name="Naeem Raeece"/>
        </authorList>
    </citation>
    <scope>NUCLEOTIDE SEQUENCE</scope>
</reference>
<protein>
    <recommendedName>
        <fullName evidence="3">AMP-dependent synthetase/ligase domain-containing protein</fullName>
    </recommendedName>
</protein>
<dbReference type="GO" id="GO:0005783">
    <property type="term" value="C:endoplasmic reticulum"/>
    <property type="evidence" value="ECO:0007669"/>
    <property type="project" value="TreeGrafter"/>
</dbReference>
<keyword evidence="1" id="KW-0547">Nucleotide-binding</keyword>
<dbReference type="PhylomeDB" id="A0A0G4ID64"/>
<dbReference type="EMBL" id="CDMZ01005842">
    <property type="protein sequence ID" value="CEM55058.1"/>
    <property type="molecule type" value="Genomic_DNA"/>
</dbReference>
<keyword evidence="2" id="KW-0067">ATP-binding</keyword>
<accession>A0A0G4ID64</accession>
<evidence type="ECO:0000259" key="3">
    <source>
        <dbReference type="Pfam" id="PF00501"/>
    </source>
</evidence>